<feature type="region of interest" description="Disordered" evidence="1">
    <location>
        <begin position="1"/>
        <end position="22"/>
    </location>
</feature>
<sequence>MDHSPETLPAMDASAPDWQPPPWPSGCPEPGIYPGIPYEDYRAWPAINATALKHCATLSPKHARASVEAGTDSLARKFGRAVHCYFLERERFVERFAVAGPCCEPLKSGERQGQPCGVSGRFVTPTQEWYCGTHVKGHDDVSEPVDMIQASDLADIERMFEAAKSHAAVALLRAHGGCEVSLLWDREGLPCKARFDKLIEKGPRGEPYIIDLKKCAAYAIDSASIEKSIVNYGWDAAAAWYVDGMERLTGRTPRFWWVFLEDGPPYDIRPKAATRGWLRGGKIRIDSAFNVYRWCCQTGDWRGVSPDVDDEEPPDYYKKRFGIR</sequence>
<proteinExistence type="predicted"/>
<evidence type="ECO:0000256" key="1">
    <source>
        <dbReference type="SAM" id="MobiDB-lite"/>
    </source>
</evidence>
<organism evidence="3">
    <name type="scientific">viral metagenome</name>
    <dbReference type="NCBI Taxonomy" id="1070528"/>
    <lineage>
        <taxon>unclassified sequences</taxon>
        <taxon>metagenomes</taxon>
        <taxon>organismal metagenomes</taxon>
    </lineage>
</organism>
<name>A0A6M3XHK2_9ZZZZ</name>
<protein>
    <recommendedName>
        <fullName evidence="2">Putative exodeoxyribonuclease 8 PDDEXK-like domain-containing protein</fullName>
    </recommendedName>
</protein>
<evidence type="ECO:0000313" key="3">
    <source>
        <dbReference type="EMBL" id="QJH96787.1"/>
    </source>
</evidence>
<reference evidence="3" key="1">
    <citation type="submission" date="2020-03" db="EMBL/GenBank/DDBJ databases">
        <title>The deep terrestrial virosphere.</title>
        <authorList>
            <person name="Holmfeldt K."/>
            <person name="Nilsson E."/>
            <person name="Simone D."/>
            <person name="Lopez-Fernandez M."/>
            <person name="Wu X."/>
            <person name="de Brujin I."/>
            <person name="Lundin D."/>
            <person name="Andersson A."/>
            <person name="Bertilsson S."/>
            <person name="Dopson M."/>
        </authorList>
    </citation>
    <scope>NUCLEOTIDE SEQUENCE</scope>
    <source>
        <strain evidence="3">TM448B00810</strain>
    </source>
</reference>
<dbReference type="EMBL" id="MT144662">
    <property type="protein sequence ID" value="QJH96787.1"/>
    <property type="molecule type" value="Genomic_DNA"/>
</dbReference>
<dbReference type="Pfam" id="PF12684">
    <property type="entry name" value="DUF3799"/>
    <property type="match status" value="1"/>
</dbReference>
<dbReference type="InterPro" id="IPR011604">
    <property type="entry name" value="PDDEXK-like_dom_sf"/>
</dbReference>
<accession>A0A6M3XHK2</accession>
<dbReference type="AlphaFoldDB" id="A0A6M3XHK2"/>
<dbReference type="Gene3D" id="3.90.320.10">
    <property type="match status" value="1"/>
</dbReference>
<gene>
    <name evidence="3" type="ORF">TM448B00810_0020</name>
</gene>
<dbReference type="InterPro" id="IPR024432">
    <property type="entry name" value="Put_RecE_PDDEXK-like_dom"/>
</dbReference>
<feature type="domain" description="Putative exodeoxyribonuclease 8 PDDEXK-like" evidence="2">
    <location>
        <begin position="59"/>
        <end position="301"/>
    </location>
</feature>
<evidence type="ECO:0000259" key="2">
    <source>
        <dbReference type="Pfam" id="PF12684"/>
    </source>
</evidence>